<keyword evidence="5" id="KW-0648">Protein biosynthesis</keyword>
<organism evidence="9 10">
    <name type="scientific">Rhynchophorus ferrugineus</name>
    <name type="common">Red palm weevil</name>
    <name type="synonym">Curculio ferrugineus</name>
    <dbReference type="NCBI Taxonomy" id="354439"/>
    <lineage>
        <taxon>Eukaryota</taxon>
        <taxon>Metazoa</taxon>
        <taxon>Ecdysozoa</taxon>
        <taxon>Arthropoda</taxon>
        <taxon>Hexapoda</taxon>
        <taxon>Insecta</taxon>
        <taxon>Pterygota</taxon>
        <taxon>Neoptera</taxon>
        <taxon>Endopterygota</taxon>
        <taxon>Coleoptera</taxon>
        <taxon>Polyphaga</taxon>
        <taxon>Cucujiformia</taxon>
        <taxon>Curculionidae</taxon>
        <taxon>Dryophthorinae</taxon>
        <taxon>Rhynchophorus</taxon>
    </lineage>
</organism>
<feature type="compositionally biased region" description="Low complexity" evidence="6">
    <location>
        <begin position="472"/>
        <end position="481"/>
    </location>
</feature>
<feature type="compositionally biased region" description="Low complexity" evidence="6">
    <location>
        <begin position="1217"/>
        <end position="1233"/>
    </location>
</feature>
<evidence type="ECO:0000256" key="2">
    <source>
        <dbReference type="ARBA" id="ARBA00022540"/>
    </source>
</evidence>
<evidence type="ECO:0000259" key="8">
    <source>
        <dbReference type="PROSITE" id="PS51366"/>
    </source>
</evidence>
<evidence type="ECO:0000256" key="4">
    <source>
        <dbReference type="ARBA" id="ARBA00022845"/>
    </source>
</evidence>
<feature type="region of interest" description="Disordered" evidence="6">
    <location>
        <begin position="718"/>
        <end position="776"/>
    </location>
</feature>
<keyword evidence="4" id="KW-0810">Translation regulation</keyword>
<feature type="compositionally biased region" description="Polar residues" evidence="6">
    <location>
        <begin position="456"/>
        <end position="465"/>
    </location>
</feature>
<evidence type="ECO:0000256" key="1">
    <source>
        <dbReference type="ARBA" id="ARBA00005775"/>
    </source>
</evidence>
<reference evidence="9" key="1">
    <citation type="submission" date="2020-08" db="EMBL/GenBank/DDBJ databases">
        <title>Genome sequencing and assembly of the red palm weevil Rhynchophorus ferrugineus.</title>
        <authorList>
            <person name="Dias G.B."/>
            <person name="Bergman C.M."/>
            <person name="Manee M."/>
        </authorList>
    </citation>
    <scope>NUCLEOTIDE SEQUENCE</scope>
    <source>
        <strain evidence="9">AA-2017</strain>
        <tissue evidence="9">Whole larva</tissue>
    </source>
</reference>
<feature type="region of interest" description="Disordered" evidence="6">
    <location>
        <begin position="369"/>
        <end position="575"/>
    </location>
</feature>
<dbReference type="InterPro" id="IPR003890">
    <property type="entry name" value="MIF4G-like_typ-3"/>
</dbReference>
<dbReference type="GO" id="GO:0016281">
    <property type="term" value="C:eukaryotic translation initiation factor 4F complex"/>
    <property type="evidence" value="ECO:0007669"/>
    <property type="project" value="TreeGrafter"/>
</dbReference>
<comment type="caution">
    <text evidence="9">The sequence shown here is derived from an EMBL/GenBank/DDBJ whole genome shotgun (WGS) entry which is preliminary data.</text>
</comment>
<gene>
    <name evidence="9" type="ORF">GWI33_016944</name>
</gene>
<feature type="compositionally biased region" description="Polar residues" evidence="6">
    <location>
        <begin position="1"/>
        <end position="33"/>
    </location>
</feature>
<feature type="compositionally biased region" description="Basic and acidic residues" evidence="6">
    <location>
        <begin position="517"/>
        <end position="531"/>
    </location>
</feature>
<feature type="compositionally biased region" description="Basic and acidic residues" evidence="6">
    <location>
        <begin position="1163"/>
        <end position="1176"/>
    </location>
</feature>
<dbReference type="PANTHER" id="PTHR23253:SF78">
    <property type="entry name" value="EUKARYOTIC TRANSLATION INITIATION FACTOR 4G1, ISOFORM B-RELATED"/>
    <property type="match status" value="1"/>
</dbReference>
<dbReference type="SUPFAM" id="SSF48371">
    <property type="entry name" value="ARM repeat"/>
    <property type="match status" value="3"/>
</dbReference>
<dbReference type="InterPro" id="IPR003307">
    <property type="entry name" value="W2_domain"/>
</dbReference>
<dbReference type="Pfam" id="PF02847">
    <property type="entry name" value="MA3"/>
    <property type="match status" value="1"/>
</dbReference>
<dbReference type="EMBL" id="JAACXV010014141">
    <property type="protein sequence ID" value="KAF7270036.1"/>
    <property type="molecule type" value="Genomic_DNA"/>
</dbReference>
<feature type="region of interest" description="Disordered" evidence="6">
    <location>
        <begin position="262"/>
        <end position="286"/>
    </location>
</feature>
<keyword evidence="2" id="KW-0396">Initiation factor</keyword>
<evidence type="ECO:0000313" key="9">
    <source>
        <dbReference type="EMBL" id="KAF7270036.1"/>
    </source>
</evidence>
<dbReference type="PANTHER" id="PTHR23253">
    <property type="entry name" value="EUKARYOTIC TRANSLATION INITIATION FACTOR 4 GAMMA"/>
    <property type="match status" value="1"/>
</dbReference>
<name>A0A834I0T0_RHYFE</name>
<dbReference type="Pfam" id="PF02854">
    <property type="entry name" value="MIF4G"/>
    <property type="match status" value="1"/>
</dbReference>
<dbReference type="InterPro" id="IPR049485">
    <property type="entry name" value="eIF4G1-like_eIF4E-bd"/>
</dbReference>
<protein>
    <submittedName>
        <fullName evidence="9">Uncharacterized protein</fullName>
    </submittedName>
</protein>
<keyword evidence="10" id="KW-1185">Reference proteome</keyword>
<feature type="compositionally biased region" description="Basic and acidic residues" evidence="6">
    <location>
        <begin position="304"/>
        <end position="324"/>
    </location>
</feature>
<feature type="compositionally biased region" description="Basic and acidic residues" evidence="6">
    <location>
        <begin position="369"/>
        <end position="407"/>
    </location>
</feature>
<dbReference type="PROSITE" id="PS51366">
    <property type="entry name" value="MI"/>
    <property type="match status" value="1"/>
</dbReference>
<dbReference type="Pfam" id="PF21140">
    <property type="entry name" value="eIF4G1-like_eIF4E-bd"/>
    <property type="match status" value="1"/>
</dbReference>
<feature type="compositionally biased region" description="Polar residues" evidence="6">
    <location>
        <begin position="269"/>
        <end position="286"/>
    </location>
</feature>
<feature type="compositionally biased region" description="Polar residues" evidence="6">
    <location>
        <begin position="740"/>
        <end position="759"/>
    </location>
</feature>
<accession>A0A834I0T0</accession>
<dbReference type="GO" id="GO:0003743">
    <property type="term" value="F:translation initiation factor activity"/>
    <property type="evidence" value="ECO:0007669"/>
    <property type="project" value="UniProtKB-KW"/>
</dbReference>
<keyword evidence="3" id="KW-0597">Phosphoprotein</keyword>
<feature type="region of interest" description="Disordered" evidence="6">
    <location>
        <begin position="97"/>
        <end position="120"/>
    </location>
</feature>
<dbReference type="PROSITE" id="PS51363">
    <property type="entry name" value="W2"/>
    <property type="match status" value="1"/>
</dbReference>
<comment type="similarity">
    <text evidence="1">Belongs to the eukaryotic initiation factor 4G family.</text>
</comment>
<dbReference type="GO" id="GO:0006417">
    <property type="term" value="P:regulation of translation"/>
    <property type="evidence" value="ECO:0007669"/>
    <property type="project" value="UniProtKB-KW"/>
</dbReference>
<feature type="domain" description="W2" evidence="7">
    <location>
        <begin position="1435"/>
        <end position="1598"/>
    </location>
</feature>
<feature type="compositionally biased region" description="Low complexity" evidence="6">
    <location>
        <begin position="416"/>
        <end position="427"/>
    </location>
</feature>
<dbReference type="CDD" id="cd11559">
    <property type="entry name" value="W2_eIF4G1_like"/>
    <property type="match status" value="1"/>
</dbReference>
<feature type="domain" description="MI" evidence="8">
    <location>
        <begin position="1247"/>
        <end position="1370"/>
    </location>
</feature>
<dbReference type="InterPro" id="IPR003891">
    <property type="entry name" value="Initiation_fac_eIF4g_MI"/>
</dbReference>
<evidence type="ECO:0000256" key="3">
    <source>
        <dbReference type="ARBA" id="ARBA00022553"/>
    </source>
</evidence>
<feature type="compositionally biased region" description="Polar residues" evidence="6">
    <location>
        <begin position="46"/>
        <end position="57"/>
    </location>
</feature>
<sequence>MSGNQKQTAAGGPQTQRYNTQPYQPILPQQPNRSDPYPVTAPAGTYVQQTQGPNQGSGLRGMAPVPPNQSSTPPNADLKVQGLSGQIPQLQFVPNTVRSSGPYYPRGPAGGPPNQASRMPAQQHRPQNQLFASNSYIMPMYVPSAYYQSRPNFAITQQYPTYPPTLGFNNIPQQGSSGMAPYLFYQQTAPPTMMPRASLNPPASAPPNTVSGSNMPTQLLPPMNQGHSSFPRSNQKVRRPNALRIIDPDTGEDKLNEIFDEHNSHPHSAESSARQTPQPAPPNNNKEVQAMFADQVARAISNDVKPDNRKDTFGIDLPTVDHRSRSPSPQSVEFDNVNIQFTNKDFMPIKKEVTPIVSANSDAAEVIISKKESPSKARKSNTREKTEILKDHQKDDKIPVAKEEKQCVTKVPTHNPVHVLDPVLVPPSAKESITKDSDKKLKKLSTSDSEPAPVQVNETSSTTSGKAKNNRNKQNAKPQPQTQQGSHVQPQLQASQQHVLPAVPAPQPPKINNKSSKSKELNLKGASKEGTDMDAFNDNSSKDTINANSITQNIEHNNETDLGSPYKNEAESDSADNSILVKPEPIPINNNPPIFTSAPKPVNKPFDVTSIVKDPPKTIIPPFQISDCHEESEKLYSIEKASILKTDTKVSLENEINSVKSQLPYRPGQWTPDNSNGSRAYDRDFLMALRNLPASRRKPDNLLDAVLAEDRNRAPLDSRLVVGGRNEYTSTTYPPYGPKSGSQRGTLPKRNSQSKVGSRSSDKNSKPQPKVSISLRGDIKLHEAENAWKPTRLQKSASASEEDKKTEVLYKKVRSVLNKLTPQKFETLVNQFRQFKIDTKDRLLGVINLVFEKAIDEPNFSVAYAKMCKELQIMQVPSGAQAEDNRNVAFRTLLVNRCQSEFEKHSVDETERNNKLREIDECTDIEKKKELSFELEEYDRRLRMKSVGTIRFIGELFKQQMLTAAIMKRCLQTLLENKDEESLECLCKLLTTVGKELENKNIDLSSIFDEMKKIADGKKSKVSSRIKFMLQDVIDLRDSKWIPRRGDTNPKTIDQIQKEAENEQFSISLNTSRKEERSNGSRGSGSGGPRQKSNEEGGWSSVSSRSKSINIQSEKMRAKLMSFDAPLGSSQMFDNWGKGASGSKISQPTYGSNMYAALEVMDNERRSTNTRGKDPYSSKGPSLERNSYKTYDGRGSRSGSQQRDTTSRSGIMPSGPPSLSLSTTSSKPFVQPQPVAPAAPPDMPEDKLIRYIVNSLEEVLEDCCTFETFFQDLSSTIPPNSFKLMVTESFNHVLEKSLQARLKIGSLFSYLLKSGFLSYDTFYLGLDEFLSCCDDLVIDIPQIWQYIAEQLVPLYMDESSTLQNLPRVLFKLGKSQQTKILKSLFAQIISLKGHNFLQSIWSKSGIQLSCFMHENDVSNFIAENKLQFLKDGLPVGQNSASYDQIYSKLKHLFAQPASFDDIVNWISVNVGDKVTENKFIRILATAIFEDSIQNNKLVTHILQGHYKLIQKYADNNTSYELQCLYSLQALIDKMDHPQGLLLSICNQLYEDTIFCQESFIAWESSTDPAEQGRKGVAMLQLTSFFTQLRENEEEDYSSNSEDA</sequence>
<dbReference type="Proteomes" id="UP000625711">
    <property type="component" value="Unassembled WGS sequence"/>
</dbReference>
<feature type="region of interest" description="Disordered" evidence="6">
    <location>
        <begin position="1163"/>
        <end position="1241"/>
    </location>
</feature>
<feature type="compositionally biased region" description="Polar residues" evidence="6">
    <location>
        <begin position="1197"/>
        <end position="1209"/>
    </location>
</feature>
<dbReference type="GO" id="GO:0003729">
    <property type="term" value="F:mRNA binding"/>
    <property type="evidence" value="ECO:0007669"/>
    <property type="project" value="TreeGrafter"/>
</dbReference>
<evidence type="ECO:0000256" key="6">
    <source>
        <dbReference type="SAM" id="MobiDB-lite"/>
    </source>
</evidence>
<dbReference type="SMART" id="SM00515">
    <property type="entry name" value="eIF5C"/>
    <property type="match status" value="1"/>
</dbReference>
<evidence type="ECO:0000259" key="7">
    <source>
        <dbReference type="PROSITE" id="PS51363"/>
    </source>
</evidence>
<dbReference type="SMART" id="SM00543">
    <property type="entry name" value="MIF4G"/>
    <property type="match status" value="1"/>
</dbReference>
<feature type="region of interest" description="Disordered" evidence="6">
    <location>
        <begin position="304"/>
        <end position="332"/>
    </location>
</feature>
<dbReference type="OrthoDB" id="514777at2759"/>
<feature type="compositionally biased region" description="Polar residues" evidence="6">
    <location>
        <begin position="537"/>
        <end position="555"/>
    </location>
</feature>
<feature type="region of interest" description="Disordered" evidence="6">
    <location>
        <begin position="1"/>
        <end position="76"/>
    </location>
</feature>
<feature type="region of interest" description="Disordered" evidence="6">
    <location>
        <begin position="1057"/>
        <end position="1108"/>
    </location>
</feature>
<dbReference type="Gene3D" id="1.25.40.180">
    <property type="match status" value="3"/>
</dbReference>
<proteinExistence type="inferred from homology"/>
<evidence type="ECO:0000256" key="5">
    <source>
        <dbReference type="ARBA" id="ARBA00022917"/>
    </source>
</evidence>
<evidence type="ECO:0000313" key="10">
    <source>
        <dbReference type="Proteomes" id="UP000625711"/>
    </source>
</evidence>
<dbReference type="FunFam" id="1.25.40.180:FF:000042">
    <property type="entry name" value="Eukaryotic translation initiation factor 4 gamma"/>
    <property type="match status" value="1"/>
</dbReference>
<dbReference type="Pfam" id="PF02020">
    <property type="entry name" value="W2"/>
    <property type="match status" value="1"/>
</dbReference>
<dbReference type="InterPro" id="IPR016024">
    <property type="entry name" value="ARM-type_fold"/>
</dbReference>
<feature type="compositionally biased region" description="Polar residues" evidence="6">
    <location>
        <begin position="482"/>
        <end position="498"/>
    </location>
</feature>